<dbReference type="PANTHER" id="PTHR33266:SF1">
    <property type="entry name" value="F-BOX DOMAIN-CONTAINING PROTEIN"/>
    <property type="match status" value="1"/>
</dbReference>
<evidence type="ECO:0000313" key="2">
    <source>
        <dbReference type="EMBL" id="TFY75652.1"/>
    </source>
</evidence>
<dbReference type="Proteomes" id="UP000298061">
    <property type="component" value="Unassembled WGS sequence"/>
</dbReference>
<dbReference type="AlphaFoldDB" id="A0A4Y9ZLK5"/>
<feature type="compositionally biased region" description="Pro residues" evidence="1">
    <location>
        <begin position="1"/>
        <end position="10"/>
    </location>
</feature>
<accession>A0A4Y9ZLK5</accession>
<feature type="region of interest" description="Disordered" evidence="1">
    <location>
        <begin position="1"/>
        <end position="51"/>
    </location>
</feature>
<evidence type="ECO:0000256" key="1">
    <source>
        <dbReference type="SAM" id="MobiDB-lite"/>
    </source>
</evidence>
<organism evidence="2 3">
    <name type="scientific">Hericium alpestre</name>
    <dbReference type="NCBI Taxonomy" id="135208"/>
    <lineage>
        <taxon>Eukaryota</taxon>
        <taxon>Fungi</taxon>
        <taxon>Dikarya</taxon>
        <taxon>Basidiomycota</taxon>
        <taxon>Agaricomycotina</taxon>
        <taxon>Agaricomycetes</taxon>
        <taxon>Russulales</taxon>
        <taxon>Hericiaceae</taxon>
        <taxon>Hericium</taxon>
    </lineage>
</organism>
<protein>
    <submittedName>
        <fullName evidence="2">Uncharacterized protein</fullName>
    </submittedName>
</protein>
<dbReference type="STRING" id="135208.A0A4Y9ZLK5"/>
<sequence>MPVKRPPTSPPADQQTFNRPRLSTPPAPSLPPPPPPSAALPPSSPVPMEVDDSVSDVFTDKRPIDWVAVDKEVVNLTSVVDGYFHFTNSLKSNPSRLAVVACGFFATISKEYNRRGFNFLALEYDQFMEVVSKHPEVPDVLLSAHIDRSLGKIRELACLKGPDDSSKSGRQNDSANAMVDSAHSWIATVEAWKEAFKGKSHDDLFHHISRWVSKEEMYAPCYHFVVPMNLRDPNGQGFPPSDETLYKFFTGVPKDKTSAGERAQAFLLALFENVTKVVKKLIMDRPDVDLATSFREYMTLGQTFTQQNKNREAFYKAVVLQAKALLSTPSDVSGTKESPRRKFNMEGLDPLVSPESRADSVVEAVLSHVPKVVSSKKKKTASPPNPVIILAFDEAHTLDFGAKEPDASGEKWTMWTELRRALRICLNKKIVALFMSTTGKISTFEAPSDDDISHRVLRQELYLIPPFCNLGFDHQAPKIPPGTPWTLEQVVADGHIAKLGRPL</sequence>
<reference evidence="2 3" key="1">
    <citation type="submission" date="2019-02" db="EMBL/GenBank/DDBJ databases">
        <title>Genome sequencing of the rare red list fungi Hericium alpestre (H. flagellum).</title>
        <authorList>
            <person name="Buettner E."/>
            <person name="Kellner H."/>
        </authorList>
    </citation>
    <scope>NUCLEOTIDE SEQUENCE [LARGE SCALE GENOMIC DNA]</scope>
    <source>
        <strain evidence="2 3">DSM 108284</strain>
    </source>
</reference>
<feature type="compositionally biased region" description="Pro residues" evidence="1">
    <location>
        <begin position="23"/>
        <end position="45"/>
    </location>
</feature>
<feature type="non-terminal residue" evidence="2">
    <location>
        <position position="503"/>
    </location>
</feature>
<gene>
    <name evidence="2" type="ORF">EWM64_g8360</name>
</gene>
<evidence type="ECO:0000313" key="3">
    <source>
        <dbReference type="Proteomes" id="UP000298061"/>
    </source>
</evidence>
<dbReference type="EMBL" id="SFCI01001483">
    <property type="protein sequence ID" value="TFY75652.1"/>
    <property type="molecule type" value="Genomic_DNA"/>
</dbReference>
<name>A0A4Y9ZLK5_9AGAM</name>
<proteinExistence type="predicted"/>
<dbReference type="PANTHER" id="PTHR33266">
    <property type="entry name" value="CHROMOSOME 15, WHOLE GENOME SHOTGUN SEQUENCE"/>
    <property type="match status" value="1"/>
</dbReference>
<comment type="caution">
    <text evidence="2">The sequence shown here is derived from an EMBL/GenBank/DDBJ whole genome shotgun (WGS) entry which is preliminary data.</text>
</comment>
<keyword evidence="3" id="KW-1185">Reference proteome</keyword>
<dbReference type="OrthoDB" id="3269378at2759"/>